<organism evidence="2 3">
    <name type="scientific">Halocatena marina</name>
    <dbReference type="NCBI Taxonomy" id="2934937"/>
    <lineage>
        <taxon>Archaea</taxon>
        <taxon>Methanobacteriati</taxon>
        <taxon>Methanobacteriota</taxon>
        <taxon>Stenosarchaea group</taxon>
        <taxon>Halobacteria</taxon>
        <taxon>Halobacteriales</taxon>
        <taxon>Natronomonadaceae</taxon>
        <taxon>Halocatena</taxon>
    </lineage>
</organism>
<dbReference type="EMBL" id="JBHTAX010000001">
    <property type="protein sequence ID" value="MFC7189849.1"/>
    <property type="molecule type" value="Genomic_DNA"/>
</dbReference>
<comment type="caution">
    <text evidence="2">The sequence shown here is derived from an EMBL/GenBank/DDBJ whole genome shotgun (WGS) entry which is preliminary data.</text>
</comment>
<accession>A0ABD5YKK9</accession>
<name>A0ABD5YKK9_9EURY</name>
<dbReference type="AlphaFoldDB" id="A0ABD5YKK9"/>
<keyword evidence="3" id="KW-1185">Reference proteome</keyword>
<dbReference type="RefSeq" id="WP_248906119.1">
    <property type="nucleotide sequence ID" value="NZ_CP109979.1"/>
</dbReference>
<evidence type="ECO:0000256" key="1">
    <source>
        <dbReference type="SAM" id="MobiDB-lite"/>
    </source>
</evidence>
<evidence type="ECO:0000313" key="2">
    <source>
        <dbReference type="EMBL" id="MFC7189849.1"/>
    </source>
</evidence>
<gene>
    <name evidence="2" type="primary">rdfA</name>
    <name evidence="2" type="ORF">ACFQL7_08245</name>
</gene>
<evidence type="ECO:0000313" key="3">
    <source>
        <dbReference type="Proteomes" id="UP001596417"/>
    </source>
</evidence>
<reference evidence="2 3" key="1">
    <citation type="journal article" date="2019" name="Int. J. Syst. Evol. Microbiol.">
        <title>The Global Catalogue of Microorganisms (GCM) 10K type strain sequencing project: providing services to taxonomists for standard genome sequencing and annotation.</title>
        <authorList>
            <consortium name="The Broad Institute Genomics Platform"/>
            <consortium name="The Broad Institute Genome Sequencing Center for Infectious Disease"/>
            <person name="Wu L."/>
            <person name="Ma J."/>
        </authorList>
    </citation>
    <scope>NUCLEOTIDE SEQUENCE [LARGE SCALE GENOMIC DNA]</scope>
    <source>
        <strain evidence="2 3">RDMS1</strain>
    </source>
</reference>
<dbReference type="Pfam" id="PF21811">
    <property type="entry name" value="RdfA"/>
    <property type="match status" value="1"/>
</dbReference>
<feature type="compositionally biased region" description="Polar residues" evidence="1">
    <location>
        <begin position="132"/>
        <end position="141"/>
    </location>
</feature>
<proteinExistence type="predicted"/>
<feature type="compositionally biased region" description="Basic and acidic residues" evidence="1">
    <location>
        <begin position="142"/>
        <end position="151"/>
    </location>
</feature>
<feature type="region of interest" description="Disordered" evidence="1">
    <location>
        <begin position="132"/>
        <end position="158"/>
    </location>
</feature>
<sequence length="251" mass="28128">MGCKVDTLIERHALTVPDPGYDSIDEYLVARWTGSDGRSADGYKSLTEWFNKRLLKQIYETHGRDTVRIHLDREYEIVSSEESIHRAELAADLESNDLTLDRIESEMISWSTMRHHLKGCLDAKKEQSSASTDWEANTVRMSQERTKEKTHSVLSSLTSKGRLPEAESMRVDVQVKLGCPECAVRVPFEDALERGYVCETHSESESGEPVSNEVSDRASSIALPYGILESLQAAALENPFVIETVVAPILL</sequence>
<dbReference type="GeneID" id="76199411"/>
<protein>
    <submittedName>
        <fullName evidence="2">Rod-determining factor RdfA</fullName>
    </submittedName>
</protein>
<dbReference type="InterPro" id="IPR048925">
    <property type="entry name" value="RdfA"/>
</dbReference>
<dbReference type="Proteomes" id="UP001596417">
    <property type="component" value="Unassembled WGS sequence"/>
</dbReference>